<evidence type="ECO:0008006" key="4">
    <source>
        <dbReference type="Google" id="ProtNLM"/>
    </source>
</evidence>
<evidence type="ECO:0000313" key="2">
    <source>
        <dbReference type="EMBL" id="WMV29440.1"/>
    </source>
</evidence>
<feature type="region of interest" description="Disordered" evidence="1">
    <location>
        <begin position="48"/>
        <end position="71"/>
    </location>
</feature>
<reference evidence="2" key="1">
    <citation type="submission" date="2023-08" db="EMBL/GenBank/DDBJ databases">
        <title>A de novo genome assembly of Solanum verrucosum Schlechtendal, a Mexican diploid species geographically isolated from the other diploid A-genome species in potato relatives.</title>
        <authorList>
            <person name="Hosaka K."/>
        </authorList>
    </citation>
    <scope>NUCLEOTIDE SEQUENCE</scope>
    <source>
        <tissue evidence="2">Young leaves</tissue>
    </source>
</reference>
<protein>
    <recommendedName>
        <fullName evidence="4">Gag-pol polyprotein</fullName>
    </recommendedName>
</protein>
<sequence>MRSKMRKFVSRLSKYVKKECKVALLINNMDISRIMVYAQQVEEYKQRDREEYQNKRKTTCHDSSQQRSGNDNKAFFQKSSYVPTPSSASKPTPRKKIIRGFRILKILELRALSLKAVRHKDLLETHLVENSPNIFTGMLKVFSIVVDALLDPGASLSLVTPYVAMKTRIVKFQFPNEPVLEWKGSPIVPKVCFISYRKARKLVSNIYHIVRVKDSSVKTPPLQSLPVANKFPEVFHNNLLRVPPNRKIDFGINVLPDTQPISIPKNRMALGSAALLGYIMSGEGIRVDSLENRGSEELAQTTSPTSKEFLGFGRTIHCWEDRSYMGLVEVVFRLSDFSTLGLQMALYGSYNGPKLIDGKVYDGSGNMGKTLYTHKAHSDGCWQAKDSLEDQQYSSSIDHVQGVGSGHDIKSHDRSQIGVMSVSRVSSWGQVGS</sequence>
<dbReference type="EMBL" id="CP133616">
    <property type="protein sequence ID" value="WMV29440.1"/>
    <property type="molecule type" value="Genomic_DNA"/>
</dbReference>
<accession>A0AAF0TX33</accession>
<organism evidence="2 3">
    <name type="scientific">Solanum verrucosum</name>
    <dbReference type="NCBI Taxonomy" id="315347"/>
    <lineage>
        <taxon>Eukaryota</taxon>
        <taxon>Viridiplantae</taxon>
        <taxon>Streptophyta</taxon>
        <taxon>Embryophyta</taxon>
        <taxon>Tracheophyta</taxon>
        <taxon>Spermatophyta</taxon>
        <taxon>Magnoliopsida</taxon>
        <taxon>eudicotyledons</taxon>
        <taxon>Gunneridae</taxon>
        <taxon>Pentapetalae</taxon>
        <taxon>asterids</taxon>
        <taxon>lamiids</taxon>
        <taxon>Solanales</taxon>
        <taxon>Solanaceae</taxon>
        <taxon>Solanoideae</taxon>
        <taxon>Solaneae</taxon>
        <taxon>Solanum</taxon>
    </lineage>
</organism>
<dbReference type="Proteomes" id="UP001234989">
    <property type="component" value="Chromosome 5"/>
</dbReference>
<gene>
    <name evidence="2" type="ORF">MTR67_022825</name>
</gene>
<proteinExistence type="predicted"/>
<feature type="compositionally biased region" description="Polar residues" evidence="1">
    <location>
        <begin position="61"/>
        <end position="71"/>
    </location>
</feature>
<name>A0AAF0TX33_SOLVR</name>
<evidence type="ECO:0000256" key="1">
    <source>
        <dbReference type="SAM" id="MobiDB-lite"/>
    </source>
</evidence>
<evidence type="ECO:0000313" key="3">
    <source>
        <dbReference type="Proteomes" id="UP001234989"/>
    </source>
</evidence>
<keyword evidence="3" id="KW-1185">Reference proteome</keyword>
<dbReference type="AlphaFoldDB" id="A0AAF0TX33"/>